<dbReference type="Proteomes" id="UP000282438">
    <property type="component" value="Chromosome"/>
</dbReference>
<evidence type="ECO:0000313" key="2">
    <source>
        <dbReference type="Proteomes" id="UP000282438"/>
    </source>
</evidence>
<organism evidence="1 2">
    <name type="scientific">Iodobacter ciconiae</name>
    <dbReference type="NCBI Taxonomy" id="2496266"/>
    <lineage>
        <taxon>Bacteria</taxon>
        <taxon>Pseudomonadati</taxon>
        <taxon>Pseudomonadota</taxon>
        <taxon>Betaproteobacteria</taxon>
        <taxon>Neisseriales</taxon>
        <taxon>Chitinibacteraceae</taxon>
        <taxon>Iodobacter</taxon>
    </lineage>
</organism>
<accession>A0A3S8ZXG3</accession>
<evidence type="ECO:0000313" key="1">
    <source>
        <dbReference type="EMBL" id="AZN38197.1"/>
    </source>
</evidence>
<dbReference type="EMBL" id="CP034433">
    <property type="protein sequence ID" value="AZN38197.1"/>
    <property type="molecule type" value="Genomic_DNA"/>
</dbReference>
<dbReference type="GO" id="GO:0005524">
    <property type="term" value="F:ATP binding"/>
    <property type="evidence" value="ECO:0007669"/>
    <property type="project" value="UniProtKB-KW"/>
</dbReference>
<gene>
    <name evidence="1" type="ORF">EJO50_13955</name>
</gene>
<dbReference type="AlphaFoldDB" id="A0A3S8ZXG3"/>
<proteinExistence type="predicted"/>
<reference evidence="1 2" key="1">
    <citation type="submission" date="2018-12" db="EMBL/GenBank/DDBJ databases">
        <title>Complete genome sequence of Iodobacter sp. H11R3.</title>
        <authorList>
            <person name="Bae J.-W."/>
        </authorList>
    </citation>
    <scope>NUCLEOTIDE SEQUENCE [LARGE SCALE GENOMIC DNA]</scope>
    <source>
        <strain evidence="1 2">H11R3</strain>
    </source>
</reference>
<dbReference type="InterPro" id="IPR027417">
    <property type="entry name" value="P-loop_NTPase"/>
</dbReference>
<name>A0A3S8ZXG3_9NEIS</name>
<sequence>MDKRSGLFLTAKRRVGKTTFLREDLLPEAKQRGWLAVYIDLWSDRSRDPGQLIADVVKETIYQESGAVAKAAKSTGLSKFSVAGFSFDFQAAGLPEGMTLFQGLQLLYQLTKKPILLVVDEAQHALISKEGEASMFALKAARDGMNDSKGAPRLMLVFTGSNRDKLAHLVMNSKMPFFGSSVMDFPMLNREFIDGYTAHINRSLALDNQLDPNAVWDTFQLVGYRPEFLRSIISDVALEMQSAPDLNQKIQAGGTLLQNRIWAEIENEYTSLSALQQAIIRVMSVQHGQFSPFSASSMAEYGAVAQGLSTGSIQTALDALRGRGIVWKESRGAYELEDESWNTWLKMKNIVYC</sequence>
<protein>
    <submittedName>
        <fullName evidence="1">ATP-binding protein</fullName>
    </submittedName>
</protein>
<dbReference type="Gene3D" id="3.40.50.300">
    <property type="entry name" value="P-loop containing nucleotide triphosphate hydrolases"/>
    <property type="match status" value="1"/>
</dbReference>
<dbReference type="PANTHER" id="PTHR34301">
    <property type="entry name" value="DNA-BINDING PROTEIN-RELATED"/>
    <property type="match status" value="1"/>
</dbReference>
<keyword evidence="2" id="KW-1185">Reference proteome</keyword>
<dbReference type="SUPFAM" id="SSF52540">
    <property type="entry name" value="P-loop containing nucleoside triphosphate hydrolases"/>
    <property type="match status" value="1"/>
</dbReference>
<keyword evidence="1" id="KW-0547">Nucleotide-binding</keyword>
<keyword evidence="1" id="KW-0067">ATP-binding</keyword>
<dbReference type="KEGG" id="iod:EJO50_13955"/>
<dbReference type="OrthoDB" id="8576717at2"/>
<dbReference type="PANTHER" id="PTHR34301:SF8">
    <property type="entry name" value="ATPASE DOMAIN-CONTAINING PROTEIN"/>
    <property type="match status" value="1"/>
</dbReference>